<evidence type="ECO:0000256" key="10">
    <source>
        <dbReference type="ARBA" id="ARBA00023180"/>
    </source>
</evidence>
<dbReference type="GO" id="GO:0005615">
    <property type="term" value="C:extracellular space"/>
    <property type="evidence" value="ECO:0007669"/>
    <property type="project" value="UniProtKB-KW"/>
</dbReference>
<dbReference type="CDD" id="cd00040">
    <property type="entry name" value="CSF2"/>
    <property type="match status" value="1"/>
</dbReference>
<evidence type="ECO:0000256" key="4">
    <source>
        <dbReference type="ARBA" id="ARBA00018697"/>
    </source>
</evidence>
<protein>
    <recommendedName>
        <fullName evidence="4">Granulocyte-macrophage colony-stimulating factor</fullName>
    </recommendedName>
    <alternativeName>
        <fullName evidence="12">Colony-stimulating factor</fullName>
    </alternativeName>
</protein>
<evidence type="ECO:0000256" key="6">
    <source>
        <dbReference type="ARBA" id="ARBA00022525"/>
    </source>
</evidence>
<dbReference type="GO" id="GO:0032747">
    <property type="term" value="P:positive regulation of interleukin-23 production"/>
    <property type="evidence" value="ECO:0007669"/>
    <property type="project" value="Ensembl"/>
</dbReference>
<dbReference type="GO" id="GO:0070665">
    <property type="term" value="P:positive regulation of leukocyte proliferation"/>
    <property type="evidence" value="ECO:0007669"/>
    <property type="project" value="Ensembl"/>
</dbReference>
<dbReference type="PROSITE" id="PS00702">
    <property type="entry name" value="GM_CSF"/>
    <property type="match status" value="1"/>
</dbReference>
<gene>
    <name evidence="14" type="primary">CSF2</name>
</gene>
<dbReference type="PRINTS" id="PR00693">
    <property type="entry name" value="GMCSFACTOR"/>
</dbReference>
<dbReference type="SMART" id="SM00040">
    <property type="entry name" value="CSF2"/>
    <property type="match status" value="1"/>
</dbReference>
<dbReference type="GO" id="GO:0030526">
    <property type="term" value="C:granulocyte macrophage colony-stimulating factor receptor complex"/>
    <property type="evidence" value="ECO:0007669"/>
    <property type="project" value="Ensembl"/>
</dbReference>
<dbReference type="GO" id="GO:0097011">
    <property type="term" value="P:cellular response to granulocyte macrophage colony-stimulating factor stimulus"/>
    <property type="evidence" value="ECO:0007669"/>
    <property type="project" value="Ensembl"/>
</dbReference>
<comment type="similarity">
    <text evidence="3">Belongs to the GM-CSF family.</text>
</comment>
<proteinExistence type="inferred from homology"/>
<dbReference type="GO" id="GO:0030224">
    <property type="term" value="P:monocyte differentiation"/>
    <property type="evidence" value="ECO:0007669"/>
    <property type="project" value="Ensembl"/>
</dbReference>
<evidence type="ECO:0000256" key="8">
    <source>
        <dbReference type="ARBA" id="ARBA00023030"/>
    </source>
</evidence>
<evidence type="ECO:0000313" key="15">
    <source>
        <dbReference type="Proteomes" id="UP000233160"/>
    </source>
</evidence>
<keyword evidence="15" id="KW-1185">Reference proteome</keyword>
<evidence type="ECO:0000256" key="9">
    <source>
        <dbReference type="ARBA" id="ARBA00023157"/>
    </source>
</evidence>
<evidence type="ECO:0000256" key="3">
    <source>
        <dbReference type="ARBA" id="ARBA00009378"/>
    </source>
</evidence>
<dbReference type="Proteomes" id="UP000233160">
    <property type="component" value="Unassembled WGS sequence"/>
</dbReference>
<feature type="signal peptide" evidence="13">
    <location>
        <begin position="1"/>
        <end position="17"/>
    </location>
</feature>
<dbReference type="GO" id="GO:0045892">
    <property type="term" value="P:negative regulation of DNA-templated transcription"/>
    <property type="evidence" value="ECO:0007669"/>
    <property type="project" value="Ensembl"/>
</dbReference>
<dbReference type="GO" id="GO:0005129">
    <property type="term" value="F:granulocyte macrophage colony-stimulating factor receptor binding"/>
    <property type="evidence" value="ECO:0007669"/>
    <property type="project" value="InterPro"/>
</dbReference>
<reference evidence="14" key="2">
    <citation type="submission" date="2025-09" db="UniProtKB">
        <authorList>
            <consortium name="Ensembl"/>
        </authorList>
    </citation>
    <scope>IDENTIFICATION</scope>
</reference>
<sequence>MWLQNLLLLGTVVGSLSAPTRPPGTATRPWRHVDAIKEALSLLSQSNNTDAADARLSEAEVVSETFDPQEPTCLQTRLELYKRSLRGGLARLRGPLAMMGSHYQQHCPPTPETSCETQIIPFKSFKKNLKDFLFVVPFDCWKPVQE</sequence>
<keyword evidence="7 13" id="KW-0732">Signal</keyword>
<dbReference type="GO" id="GO:0001892">
    <property type="term" value="P:embryonic placenta development"/>
    <property type="evidence" value="ECO:0007669"/>
    <property type="project" value="Ensembl"/>
</dbReference>
<dbReference type="InterPro" id="IPR009079">
    <property type="entry name" value="4_helix_cytokine-like_core"/>
</dbReference>
<dbReference type="Pfam" id="PF01109">
    <property type="entry name" value="GM_CSF"/>
    <property type="match status" value="1"/>
</dbReference>
<dbReference type="GO" id="GO:0038157">
    <property type="term" value="P:granulocyte-macrophage colony-stimulating factor signaling pathway"/>
    <property type="evidence" value="ECO:0007669"/>
    <property type="project" value="Ensembl"/>
</dbReference>
<dbReference type="GO" id="GO:0006955">
    <property type="term" value="P:immune response"/>
    <property type="evidence" value="ECO:0007669"/>
    <property type="project" value="InterPro"/>
</dbReference>
<reference evidence="14" key="1">
    <citation type="submission" date="2025-08" db="UniProtKB">
        <authorList>
            <consortium name="Ensembl"/>
        </authorList>
    </citation>
    <scope>IDENTIFICATION</scope>
</reference>
<evidence type="ECO:0000256" key="7">
    <source>
        <dbReference type="ARBA" id="ARBA00022729"/>
    </source>
</evidence>
<evidence type="ECO:0000313" key="14">
    <source>
        <dbReference type="Ensembl" id="ENSPCOP00000010237.1"/>
    </source>
</evidence>
<evidence type="ECO:0000256" key="5">
    <source>
        <dbReference type="ARBA" id="ARBA00022514"/>
    </source>
</evidence>
<comment type="subunit">
    <text evidence="11">Monomer. The signaling GM-CSF receptor complex is a dodecamer of two head-to-head hexamers of two alpha, two beta, and two ligand subunits.</text>
</comment>
<evidence type="ECO:0000256" key="1">
    <source>
        <dbReference type="ARBA" id="ARBA00003164"/>
    </source>
</evidence>
<dbReference type="GO" id="GO:0043011">
    <property type="term" value="P:myeloid dendritic cell differentiation"/>
    <property type="evidence" value="ECO:0007669"/>
    <property type="project" value="Ensembl"/>
</dbReference>
<comment type="function">
    <text evidence="1">Cytokine that stimulates the growth and differentiation of hematopoietic precursor cells from various lineages, including granulocytes, macrophages, eosinophils and erythrocytes.</text>
</comment>
<keyword evidence="8" id="KW-0339">Growth factor</keyword>
<dbReference type="STRING" id="379532.ENSPCOP00000010237"/>
<keyword evidence="6" id="KW-0964">Secreted</keyword>
<dbReference type="GO" id="GO:0005125">
    <property type="term" value="F:cytokine activity"/>
    <property type="evidence" value="ECO:0007669"/>
    <property type="project" value="UniProtKB-KW"/>
</dbReference>
<dbReference type="GO" id="GO:0071803">
    <property type="term" value="P:positive regulation of podosome assembly"/>
    <property type="evidence" value="ECO:0007669"/>
    <property type="project" value="Ensembl"/>
</dbReference>
<feature type="chain" id="PRO_5014376786" description="Granulocyte-macrophage colony-stimulating factor" evidence="13">
    <location>
        <begin position="18"/>
        <end position="146"/>
    </location>
</feature>
<accession>A0A2K6F8C8</accession>
<comment type="subcellular location">
    <subcellularLocation>
        <location evidence="2">Secreted</location>
    </subcellularLocation>
</comment>
<keyword evidence="5" id="KW-0202">Cytokine</keyword>
<dbReference type="OMA" id="SCETQII"/>
<organism evidence="14 15">
    <name type="scientific">Propithecus coquereli</name>
    <name type="common">Coquerel's sifaka</name>
    <name type="synonym">Propithecus verreauxi coquereli</name>
    <dbReference type="NCBI Taxonomy" id="379532"/>
    <lineage>
        <taxon>Eukaryota</taxon>
        <taxon>Metazoa</taxon>
        <taxon>Chordata</taxon>
        <taxon>Craniata</taxon>
        <taxon>Vertebrata</taxon>
        <taxon>Euteleostomi</taxon>
        <taxon>Mammalia</taxon>
        <taxon>Eutheria</taxon>
        <taxon>Euarchontoglires</taxon>
        <taxon>Primates</taxon>
        <taxon>Strepsirrhini</taxon>
        <taxon>Lemuriformes</taxon>
        <taxon>Indriidae</taxon>
        <taxon>Propithecus</taxon>
    </lineage>
</organism>
<dbReference type="Ensembl" id="ENSPCOT00000020814.1">
    <property type="protein sequence ID" value="ENSPCOP00000010237.1"/>
    <property type="gene ID" value="ENSPCOG00000016576.1"/>
</dbReference>
<keyword evidence="10" id="KW-0325">Glycoprotein</keyword>
<dbReference type="AlphaFoldDB" id="A0A2K6F8C8"/>
<dbReference type="GO" id="GO:0030223">
    <property type="term" value="P:neutrophil differentiation"/>
    <property type="evidence" value="ECO:0007669"/>
    <property type="project" value="Ensembl"/>
</dbReference>
<name>A0A2K6F8C8_PROCO</name>
<evidence type="ECO:0000256" key="13">
    <source>
        <dbReference type="SAM" id="SignalP"/>
    </source>
</evidence>
<evidence type="ECO:0000256" key="12">
    <source>
        <dbReference type="ARBA" id="ARBA00029601"/>
    </source>
</evidence>
<dbReference type="GeneTree" id="ENSGT00390000013425"/>
<dbReference type="SUPFAM" id="SSF47266">
    <property type="entry name" value="4-helical cytokines"/>
    <property type="match status" value="1"/>
</dbReference>
<dbReference type="GO" id="GO:0007259">
    <property type="term" value="P:cell surface receptor signaling pathway via JAK-STAT"/>
    <property type="evidence" value="ECO:0007669"/>
    <property type="project" value="Ensembl"/>
</dbReference>
<keyword evidence="9" id="KW-1015">Disulfide bond</keyword>
<dbReference type="InterPro" id="IPR000773">
    <property type="entry name" value="GM_colony-stim-fac"/>
</dbReference>
<evidence type="ECO:0000256" key="11">
    <source>
        <dbReference type="ARBA" id="ARBA00025874"/>
    </source>
</evidence>
<dbReference type="GO" id="GO:0010744">
    <property type="term" value="P:positive regulation of macrophage derived foam cell differentiation"/>
    <property type="evidence" value="ECO:0007669"/>
    <property type="project" value="Ensembl"/>
</dbReference>
<dbReference type="PANTHER" id="PTHR10059:SF0">
    <property type="entry name" value="GRANULOCYTE-MACROPHAGE COLONY-STIMULATING FACTOR"/>
    <property type="match status" value="1"/>
</dbReference>
<dbReference type="GO" id="GO:0030225">
    <property type="term" value="P:macrophage differentiation"/>
    <property type="evidence" value="ECO:0007669"/>
    <property type="project" value="Ensembl"/>
</dbReference>
<dbReference type="Gene3D" id="1.20.1250.10">
    <property type="match status" value="1"/>
</dbReference>
<evidence type="ECO:0000256" key="2">
    <source>
        <dbReference type="ARBA" id="ARBA00004613"/>
    </source>
</evidence>
<dbReference type="GO" id="GO:0008283">
    <property type="term" value="P:cell population proliferation"/>
    <property type="evidence" value="ECO:0007669"/>
    <property type="project" value="Ensembl"/>
</dbReference>
<dbReference type="GO" id="GO:0008083">
    <property type="term" value="F:growth factor activity"/>
    <property type="evidence" value="ECO:0007669"/>
    <property type="project" value="UniProtKB-KW"/>
</dbReference>
<dbReference type="PANTHER" id="PTHR10059">
    <property type="entry name" value="GRANULOCYTE-MACROPHAGE COLONY-STIMULATING FACTOR GM-CSF"/>
    <property type="match status" value="1"/>
</dbReference>
<dbReference type="GO" id="GO:2001240">
    <property type="term" value="P:negative regulation of extrinsic apoptotic signaling pathway in absence of ligand"/>
    <property type="evidence" value="ECO:0007669"/>
    <property type="project" value="Ensembl"/>
</dbReference>